<keyword evidence="6" id="KW-0472">Membrane</keyword>
<dbReference type="GO" id="GO:0015288">
    <property type="term" value="F:porin activity"/>
    <property type="evidence" value="ECO:0007669"/>
    <property type="project" value="TreeGrafter"/>
</dbReference>
<keyword evidence="8" id="KW-0175">Coiled coil</keyword>
<accession>A0A1T5E7E2</accession>
<feature type="coiled-coil region" evidence="8">
    <location>
        <begin position="213"/>
        <end position="240"/>
    </location>
</feature>
<evidence type="ECO:0000256" key="6">
    <source>
        <dbReference type="ARBA" id="ARBA00023136"/>
    </source>
</evidence>
<protein>
    <submittedName>
        <fullName evidence="9">Outer membrane efflux protein</fullName>
    </submittedName>
</protein>
<dbReference type="PANTHER" id="PTHR30026">
    <property type="entry name" value="OUTER MEMBRANE PROTEIN TOLC"/>
    <property type="match status" value="1"/>
</dbReference>
<dbReference type="InterPro" id="IPR051906">
    <property type="entry name" value="TolC-like"/>
</dbReference>
<comment type="subcellular location">
    <subcellularLocation>
        <location evidence="1">Cell outer membrane</location>
    </subcellularLocation>
</comment>
<keyword evidence="3" id="KW-0813">Transport</keyword>
<evidence type="ECO:0000256" key="8">
    <source>
        <dbReference type="SAM" id="Coils"/>
    </source>
</evidence>
<dbReference type="GO" id="GO:0009279">
    <property type="term" value="C:cell outer membrane"/>
    <property type="evidence" value="ECO:0007669"/>
    <property type="project" value="UniProtKB-SubCell"/>
</dbReference>
<dbReference type="AlphaFoldDB" id="A0A1T5E7E2"/>
<evidence type="ECO:0000256" key="1">
    <source>
        <dbReference type="ARBA" id="ARBA00004442"/>
    </source>
</evidence>
<dbReference type="Proteomes" id="UP000190852">
    <property type="component" value="Unassembled WGS sequence"/>
</dbReference>
<dbReference type="GO" id="GO:1990281">
    <property type="term" value="C:efflux pump complex"/>
    <property type="evidence" value="ECO:0007669"/>
    <property type="project" value="TreeGrafter"/>
</dbReference>
<proteinExistence type="inferred from homology"/>
<keyword evidence="10" id="KW-1185">Reference proteome</keyword>
<keyword evidence="7" id="KW-0998">Cell outer membrane</keyword>
<name>A0A1T5E7E2_9BACT</name>
<reference evidence="10" key="1">
    <citation type="submission" date="2017-02" db="EMBL/GenBank/DDBJ databases">
        <authorList>
            <person name="Varghese N."/>
            <person name="Submissions S."/>
        </authorList>
    </citation>
    <scope>NUCLEOTIDE SEQUENCE [LARGE SCALE GENOMIC DNA]</scope>
    <source>
        <strain evidence="10">DSM 24967</strain>
    </source>
</reference>
<evidence type="ECO:0000256" key="4">
    <source>
        <dbReference type="ARBA" id="ARBA00022452"/>
    </source>
</evidence>
<dbReference type="PANTHER" id="PTHR30026:SF20">
    <property type="entry name" value="OUTER MEMBRANE PROTEIN TOLC"/>
    <property type="match status" value="1"/>
</dbReference>
<dbReference type="Pfam" id="PF02321">
    <property type="entry name" value="OEP"/>
    <property type="match status" value="1"/>
</dbReference>
<dbReference type="RefSeq" id="WP_079684261.1">
    <property type="nucleotide sequence ID" value="NZ_FUYQ01000024.1"/>
</dbReference>
<dbReference type="InterPro" id="IPR003423">
    <property type="entry name" value="OMP_efflux"/>
</dbReference>
<comment type="similarity">
    <text evidence="2">Belongs to the outer membrane factor (OMF) (TC 1.B.17) family.</text>
</comment>
<evidence type="ECO:0000313" key="9">
    <source>
        <dbReference type="EMBL" id="SKB79877.1"/>
    </source>
</evidence>
<dbReference type="SUPFAM" id="SSF56954">
    <property type="entry name" value="Outer membrane efflux proteins (OEP)"/>
    <property type="match status" value="1"/>
</dbReference>
<evidence type="ECO:0000256" key="7">
    <source>
        <dbReference type="ARBA" id="ARBA00023237"/>
    </source>
</evidence>
<evidence type="ECO:0000256" key="5">
    <source>
        <dbReference type="ARBA" id="ARBA00022692"/>
    </source>
</evidence>
<dbReference type="EMBL" id="FUYQ01000024">
    <property type="protein sequence ID" value="SKB79877.1"/>
    <property type="molecule type" value="Genomic_DNA"/>
</dbReference>
<evidence type="ECO:0000313" key="10">
    <source>
        <dbReference type="Proteomes" id="UP000190852"/>
    </source>
</evidence>
<keyword evidence="4" id="KW-1134">Transmembrane beta strand</keyword>
<dbReference type="Gene3D" id="1.20.1600.10">
    <property type="entry name" value="Outer membrane efflux proteins (OEP)"/>
    <property type="match status" value="1"/>
</dbReference>
<gene>
    <name evidence="9" type="ORF">SAMN05660349_02813</name>
</gene>
<sequence>MRYFFFINIFFLFCTLQTVKTQTQTNVNLSEFDIDDYNKISLPPLDILFENARNNPIYELAEAKEQIEIINLQKEKKAWLNYLSIRGSYQYGMFGNESTYTDVYTPVFFNYSTAAQNSYSVGAGISIPLDHLFDLKGRTKRQKMMVKSAALEKEQKFEEIKKEIIIMYSNALSQLNVLKLRSESLVITSAHYEIAEKNFANGTIDSGELSVEKQRQTVSLEQYENTKAELTKSLLILETITRTPILNR</sequence>
<organism evidence="9 10">
    <name type="scientific">Parabacteroides chartae</name>
    <dbReference type="NCBI Taxonomy" id="1037355"/>
    <lineage>
        <taxon>Bacteria</taxon>
        <taxon>Pseudomonadati</taxon>
        <taxon>Bacteroidota</taxon>
        <taxon>Bacteroidia</taxon>
        <taxon>Bacteroidales</taxon>
        <taxon>Tannerellaceae</taxon>
        <taxon>Parabacteroides</taxon>
    </lineage>
</organism>
<evidence type="ECO:0000256" key="2">
    <source>
        <dbReference type="ARBA" id="ARBA00007613"/>
    </source>
</evidence>
<evidence type="ECO:0000256" key="3">
    <source>
        <dbReference type="ARBA" id="ARBA00022448"/>
    </source>
</evidence>
<keyword evidence="5" id="KW-0812">Transmembrane</keyword>
<dbReference type="GO" id="GO:0015562">
    <property type="term" value="F:efflux transmembrane transporter activity"/>
    <property type="evidence" value="ECO:0007669"/>
    <property type="project" value="InterPro"/>
</dbReference>